<sequence>MLRLALPLHRTLPRSLPRIMSSVNLDELKASISTLNDHIHGLKAQGADQATIAAESKKLGELKKQLGQLGGASKDDSKKNRMALKTPKGTRDWAPVEMSIREHIFSTLTRVFKAHGGVTIDTPVFELREILTGKYGEDSKLIYDLQDQGGELCSLRYDLTVPFARFLAMNGSTYPTIKRYHIAKVYRRDAPAMTKGRMREFYQCDFDIAGIYDPMVPDAEILCILTEALTALDIKDFTIKINHRKILDGIFGLCGVPADKTRTISSAVDKLDKLPWSDVKREMVEEKGLAEDVADKIGEYVKLKGGSELLSQLRSSPLGQNPSAKAGMDDMEILFKYLDVFGITHQMSFDLSLARGLDYYTGLIYEAVVEGSAPPAASNAAAIPTPASTAPPPQPASKPSKKPKEKKAAAAADADEEEVDESQVGVGSIAAGGRYDELVGMFSAAAASASSSSKKEKSGAGQIPCVGVSVGVERVFSILMQREKEKEAGPGAGKARSKSTEVYVVSVGEGLIEERMRLAKELWDAGIKAEYMHKLKPKLARQFEVLDKEQIPYALIIGPDEVRDGIVNVKTQFSAGGESTGGEEKVPRAEVIQWLKQRLGNK</sequence>
<name>A0A5N5QK03_9AGAM</name>
<comment type="subcellular location">
    <subcellularLocation>
        <location evidence="1">Cytoplasm</location>
    </subcellularLocation>
</comment>
<dbReference type="PANTHER" id="PTHR11476">
    <property type="entry name" value="HISTIDYL-TRNA SYNTHETASE"/>
    <property type="match status" value="1"/>
</dbReference>
<proteinExistence type="inferred from homology"/>
<keyword evidence="9 14" id="KW-0030">Aminoacyl-tRNA synthetase</keyword>
<dbReference type="GO" id="GO:0004821">
    <property type="term" value="F:histidine-tRNA ligase activity"/>
    <property type="evidence" value="ECO:0007669"/>
    <property type="project" value="UniProtKB-EC"/>
</dbReference>
<evidence type="ECO:0000256" key="8">
    <source>
        <dbReference type="ARBA" id="ARBA00022917"/>
    </source>
</evidence>
<dbReference type="SUPFAM" id="SSF52954">
    <property type="entry name" value="Class II aaRS ABD-related"/>
    <property type="match status" value="1"/>
</dbReference>
<dbReference type="PROSITE" id="PS50862">
    <property type="entry name" value="AA_TRNA_LIGASE_II"/>
    <property type="match status" value="1"/>
</dbReference>
<dbReference type="Pfam" id="PF03129">
    <property type="entry name" value="HGTP_anticodon"/>
    <property type="match status" value="1"/>
</dbReference>
<evidence type="ECO:0000256" key="7">
    <source>
        <dbReference type="ARBA" id="ARBA00022840"/>
    </source>
</evidence>
<keyword evidence="6" id="KW-0547">Nucleotide-binding</keyword>
<dbReference type="GO" id="GO:0003723">
    <property type="term" value="F:RNA binding"/>
    <property type="evidence" value="ECO:0007669"/>
    <property type="project" value="TreeGrafter"/>
</dbReference>
<reference evidence="14 15" key="1">
    <citation type="journal article" date="2019" name="Fungal Biol. Biotechnol.">
        <title>Draft genome sequence of fastidious pathogen Ceratobasidium theobromae, which causes vascular-streak dieback in Theobroma cacao.</title>
        <authorList>
            <person name="Ali S.S."/>
            <person name="Asman A."/>
            <person name="Shao J."/>
            <person name="Firmansyah A.P."/>
            <person name="Susilo A.W."/>
            <person name="Rosmana A."/>
            <person name="McMahon P."/>
            <person name="Junaid M."/>
            <person name="Guest D."/>
            <person name="Kheng T.Y."/>
            <person name="Meinhardt L.W."/>
            <person name="Bailey B.A."/>
        </authorList>
    </citation>
    <scope>NUCLEOTIDE SEQUENCE [LARGE SCALE GENOMIC DNA]</scope>
    <source>
        <strain evidence="14 15">CT2</strain>
    </source>
</reference>
<dbReference type="GO" id="GO:0032543">
    <property type="term" value="P:mitochondrial translation"/>
    <property type="evidence" value="ECO:0007669"/>
    <property type="project" value="TreeGrafter"/>
</dbReference>
<feature type="region of interest" description="Disordered" evidence="12">
    <location>
        <begin position="68"/>
        <end position="88"/>
    </location>
</feature>
<evidence type="ECO:0000256" key="10">
    <source>
        <dbReference type="ARBA" id="ARBA00030619"/>
    </source>
</evidence>
<evidence type="ECO:0000256" key="1">
    <source>
        <dbReference type="ARBA" id="ARBA00004496"/>
    </source>
</evidence>
<dbReference type="InterPro" id="IPR045864">
    <property type="entry name" value="aa-tRNA-synth_II/BPL/LPL"/>
</dbReference>
<dbReference type="OrthoDB" id="1906957at2759"/>
<dbReference type="InterPro" id="IPR041715">
    <property type="entry name" value="HisRS-like_core"/>
</dbReference>
<dbReference type="InterPro" id="IPR004154">
    <property type="entry name" value="Anticodon-bd"/>
</dbReference>
<dbReference type="GO" id="GO:0005829">
    <property type="term" value="C:cytosol"/>
    <property type="evidence" value="ECO:0007669"/>
    <property type="project" value="TreeGrafter"/>
</dbReference>
<evidence type="ECO:0000256" key="11">
    <source>
        <dbReference type="ARBA" id="ARBA00047639"/>
    </source>
</evidence>
<dbReference type="SUPFAM" id="SSF55681">
    <property type="entry name" value="Class II aaRS and biotin synthetases"/>
    <property type="match status" value="1"/>
</dbReference>
<evidence type="ECO:0000256" key="6">
    <source>
        <dbReference type="ARBA" id="ARBA00022741"/>
    </source>
</evidence>
<dbReference type="FunFam" id="3.40.50.800:FF:000015">
    <property type="entry name" value="Histidyl-tRNA synthetase, mitochondrial"/>
    <property type="match status" value="1"/>
</dbReference>
<dbReference type="EC" id="6.1.1.21" evidence="3"/>
<evidence type="ECO:0000256" key="2">
    <source>
        <dbReference type="ARBA" id="ARBA00008226"/>
    </source>
</evidence>
<feature type="region of interest" description="Disordered" evidence="12">
    <location>
        <begin position="376"/>
        <end position="425"/>
    </location>
</feature>
<dbReference type="InterPro" id="IPR036621">
    <property type="entry name" value="Anticodon-bd_dom_sf"/>
</dbReference>
<feature type="compositionally biased region" description="Low complexity" evidence="12">
    <location>
        <begin position="376"/>
        <end position="388"/>
    </location>
</feature>
<dbReference type="Gene3D" id="3.40.50.800">
    <property type="entry name" value="Anticodon-binding domain"/>
    <property type="match status" value="1"/>
</dbReference>
<evidence type="ECO:0000313" key="15">
    <source>
        <dbReference type="Proteomes" id="UP000383932"/>
    </source>
</evidence>
<dbReference type="AlphaFoldDB" id="A0A5N5QK03"/>
<dbReference type="InterPro" id="IPR033656">
    <property type="entry name" value="HisRS_anticodon"/>
</dbReference>
<dbReference type="Pfam" id="PF13393">
    <property type="entry name" value="tRNA-synt_His"/>
    <property type="match status" value="1"/>
</dbReference>
<keyword evidence="7" id="KW-0067">ATP-binding</keyword>
<gene>
    <name evidence="14" type="ORF">CTheo_4692</name>
</gene>
<organism evidence="14 15">
    <name type="scientific">Ceratobasidium theobromae</name>
    <dbReference type="NCBI Taxonomy" id="1582974"/>
    <lineage>
        <taxon>Eukaryota</taxon>
        <taxon>Fungi</taxon>
        <taxon>Dikarya</taxon>
        <taxon>Basidiomycota</taxon>
        <taxon>Agaricomycotina</taxon>
        <taxon>Agaricomycetes</taxon>
        <taxon>Cantharellales</taxon>
        <taxon>Ceratobasidiaceae</taxon>
        <taxon>Ceratobasidium</taxon>
    </lineage>
</organism>
<comment type="similarity">
    <text evidence="2">Belongs to the class-II aminoacyl-tRNA synthetase family.</text>
</comment>
<comment type="caution">
    <text evidence="14">The sequence shown here is derived from an EMBL/GenBank/DDBJ whole genome shotgun (WGS) entry which is preliminary data.</text>
</comment>
<dbReference type="CDD" id="cd00773">
    <property type="entry name" value="HisRS-like_core"/>
    <property type="match status" value="1"/>
</dbReference>
<keyword evidence="8" id="KW-0648">Protein biosynthesis</keyword>
<dbReference type="EMBL" id="SSOP01000085">
    <property type="protein sequence ID" value="KAB5591863.1"/>
    <property type="molecule type" value="Genomic_DNA"/>
</dbReference>
<dbReference type="Gene3D" id="3.30.930.10">
    <property type="entry name" value="Bira Bifunctional Protein, Domain 2"/>
    <property type="match status" value="1"/>
</dbReference>
<dbReference type="GO" id="GO:0006427">
    <property type="term" value="P:histidyl-tRNA aminoacylation"/>
    <property type="evidence" value="ECO:0007669"/>
    <property type="project" value="TreeGrafter"/>
</dbReference>
<dbReference type="Proteomes" id="UP000383932">
    <property type="component" value="Unassembled WGS sequence"/>
</dbReference>
<evidence type="ECO:0000256" key="4">
    <source>
        <dbReference type="ARBA" id="ARBA00022490"/>
    </source>
</evidence>
<keyword evidence="15" id="KW-1185">Reference proteome</keyword>
<dbReference type="InterPro" id="IPR006195">
    <property type="entry name" value="aa-tRNA-synth_II"/>
</dbReference>
<evidence type="ECO:0000259" key="13">
    <source>
        <dbReference type="PROSITE" id="PS50862"/>
    </source>
</evidence>
<dbReference type="PANTHER" id="PTHR11476:SF7">
    <property type="entry name" value="HISTIDINE--TRNA LIGASE"/>
    <property type="match status" value="1"/>
</dbReference>
<dbReference type="GO" id="GO:0005739">
    <property type="term" value="C:mitochondrion"/>
    <property type="evidence" value="ECO:0007669"/>
    <property type="project" value="TreeGrafter"/>
</dbReference>
<evidence type="ECO:0000256" key="3">
    <source>
        <dbReference type="ARBA" id="ARBA00012815"/>
    </source>
</evidence>
<keyword evidence="5" id="KW-0436">Ligase</keyword>
<evidence type="ECO:0000256" key="5">
    <source>
        <dbReference type="ARBA" id="ARBA00022598"/>
    </source>
</evidence>
<dbReference type="CDD" id="cd00859">
    <property type="entry name" value="HisRS_anticodon"/>
    <property type="match status" value="1"/>
</dbReference>
<evidence type="ECO:0000313" key="14">
    <source>
        <dbReference type="EMBL" id="KAB5591863.1"/>
    </source>
</evidence>
<feature type="domain" description="Aminoacyl-transfer RNA synthetases class-II family profile" evidence="13">
    <location>
        <begin position="89"/>
        <end position="490"/>
    </location>
</feature>
<evidence type="ECO:0000256" key="12">
    <source>
        <dbReference type="SAM" id="MobiDB-lite"/>
    </source>
</evidence>
<protein>
    <recommendedName>
        <fullName evidence="3">histidine--tRNA ligase</fullName>
        <ecNumber evidence="3">6.1.1.21</ecNumber>
    </recommendedName>
    <alternativeName>
        <fullName evidence="10">Histidyl-tRNA synthetase</fullName>
    </alternativeName>
</protein>
<keyword evidence="4" id="KW-0963">Cytoplasm</keyword>
<evidence type="ECO:0000256" key="9">
    <source>
        <dbReference type="ARBA" id="ARBA00023146"/>
    </source>
</evidence>
<dbReference type="GO" id="GO:0005524">
    <property type="term" value="F:ATP binding"/>
    <property type="evidence" value="ECO:0007669"/>
    <property type="project" value="UniProtKB-KW"/>
</dbReference>
<comment type="catalytic activity">
    <reaction evidence="11">
        <text>tRNA(His) + L-histidine + ATP = L-histidyl-tRNA(His) + AMP + diphosphate + H(+)</text>
        <dbReference type="Rhea" id="RHEA:17313"/>
        <dbReference type="Rhea" id="RHEA-COMP:9665"/>
        <dbReference type="Rhea" id="RHEA-COMP:9689"/>
        <dbReference type="ChEBI" id="CHEBI:15378"/>
        <dbReference type="ChEBI" id="CHEBI:30616"/>
        <dbReference type="ChEBI" id="CHEBI:33019"/>
        <dbReference type="ChEBI" id="CHEBI:57595"/>
        <dbReference type="ChEBI" id="CHEBI:78442"/>
        <dbReference type="ChEBI" id="CHEBI:78527"/>
        <dbReference type="ChEBI" id="CHEBI:456215"/>
        <dbReference type="EC" id="6.1.1.21"/>
    </reaction>
</comment>
<accession>A0A5N5QK03</accession>